<dbReference type="OMA" id="HEYEFAS"/>
<proteinExistence type="predicted"/>
<evidence type="ECO:0000313" key="4">
    <source>
        <dbReference type="Proteomes" id="UP000029120"/>
    </source>
</evidence>
<dbReference type="InterPro" id="IPR046796">
    <property type="entry name" value="Transposase_32_dom"/>
</dbReference>
<dbReference type="Gramene" id="KFK33732">
    <property type="protein sequence ID" value="KFK33732"/>
    <property type="gene ID" value="AALP_AA5G052600"/>
</dbReference>
<evidence type="ECO:0000256" key="1">
    <source>
        <dbReference type="SAM" id="MobiDB-lite"/>
    </source>
</evidence>
<feature type="region of interest" description="Disordered" evidence="1">
    <location>
        <begin position="1"/>
        <end position="75"/>
    </location>
</feature>
<name>A0A087GV30_ARAAL</name>
<accession>A0A087GV30</accession>
<evidence type="ECO:0000259" key="2">
    <source>
        <dbReference type="Pfam" id="PF20167"/>
    </source>
</evidence>
<feature type="domain" description="Putative plant transposon protein" evidence="2">
    <location>
        <begin position="191"/>
        <end position="367"/>
    </location>
</feature>
<protein>
    <recommendedName>
        <fullName evidence="2">Putative plant transposon protein domain-containing protein</fullName>
    </recommendedName>
</protein>
<dbReference type="OrthoDB" id="1114110at2759"/>
<reference evidence="4" key="1">
    <citation type="journal article" date="2015" name="Nat. Plants">
        <title>Genome expansion of Arabis alpina linked with retrotransposition and reduced symmetric DNA methylation.</title>
        <authorList>
            <person name="Willing E.M."/>
            <person name="Rawat V."/>
            <person name="Mandakova T."/>
            <person name="Maumus F."/>
            <person name="James G.V."/>
            <person name="Nordstroem K.J."/>
            <person name="Becker C."/>
            <person name="Warthmann N."/>
            <person name="Chica C."/>
            <person name="Szarzynska B."/>
            <person name="Zytnicki M."/>
            <person name="Albani M.C."/>
            <person name="Kiefer C."/>
            <person name="Bergonzi S."/>
            <person name="Castaings L."/>
            <person name="Mateos J.L."/>
            <person name="Berns M.C."/>
            <person name="Bujdoso N."/>
            <person name="Piofczyk T."/>
            <person name="de Lorenzo L."/>
            <person name="Barrero-Sicilia C."/>
            <person name="Mateos I."/>
            <person name="Piednoel M."/>
            <person name="Hagmann J."/>
            <person name="Chen-Min-Tao R."/>
            <person name="Iglesias-Fernandez R."/>
            <person name="Schuster S.C."/>
            <person name="Alonso-Blanco C."/>
            <person name="Roudier F."/>
            <person name="Carbonero P."/>
            <person name="Paz-Ares J."/>
            <person name="Davis S.J."/>
            <person name="Pecinka A."/>
            <person name="Quesneville H."/>
            <person name="Colot V."/>
            <person name="Lysak M.A."/>
            <person name="Weigel D."/>
            <person name="Coupland G."/>
            <person name="Schneeberger K."/>
        </authorList>
    </citation>
    <scope>NUCLEOTIDE SEQUENCE [LARGE SCALE GENOMIC DNA]</scope>
    <source>
        <strain evidence="4">cv. Pajares</strain>
    </source>
</reference>
<gene>
    <name evidence="3" type="ordered locus">AALP_Aa5g052600</name>
</gene>
<feature type="region of interest" description="Disordered" evidence="1">
    <location>
        <begin position="97"/>
        <end position="145"/>
    </location>
</feature>
<dbReference type="EMBL" id="CM002873">
    <property type="protein sequence ID" value="KFK33732.1"/>
    <property type="molecule type" value="Genomic_DNA"/>
</dbReference>
<dbReference type="Proteomes" id="UP000029120">
    <property type="component" value="Chromosome 5"/>
</dbReference>
<keyword evidence="4" id="KW-1185">Reference proteome</keyword>
<organism evidence="3 4">
    <name type="scientific">Arabis alpina</name>
    <name type="common">Alpine rock-cress</name>
    <dbReference type="NCBI Taxonomy" id="50452"/>
    <lineage>
        <taxon>Eukaryota</taxon>
        <taxon>Viridiplantae</taxon>
        <taxon>Streptophyta</taxon>
        <taxon>Embryophyta</taxon>
        <taxon>Tracheophyta</taxon>
        <taxon>Spermatophyta</taxon>
        <taxon>Magnoliopsida</taxon>
        <taxon>eudicotyledons</taxon>
        <taxon>Gunneridae</taxon>
        <taxon>Pentapetalae</taxon>
        <taxon>rosids</taxon>
        <taxon>malvids</taxon>
        <taxon>Brassicales</taxon>
        <taxon>Brassicaceae</taxon>
        <taxon>Arabideae</taxon>
        <taxon>Arabis</taxon>
    </lineage>
</organism>
<sequence length="423" mass="45846">MKSIIDSLRNLVQPEQPLVPSSPTGTHSPDAIQAAGSSPVDVAPSVDHLEPGSGSDESTSTDSIPGSPSASAGGVFETTRSASPLLIKNSAGAARRVVSPHTSPIQVSDGDEGVPVTKKRRVLPRGGSGPASRVRSARSQSTGPHAIVDSTRFHTFAAQTRYDRFKSHNLLCEDVFVLKELPAGVRKFIVRAGFQRTLTDVESIDDDVVREFWAHLPSIKSEDMSVRVWLRGHEYEFASVKVNALFGLPDVDDFAFLEQSARVTDSQLAGYLSGNRHSSLAALTTASCFTEDMRSLVRICGTNWSPTLNPFYKNRTRLMLLYKMGNDIPFNFGKLVVDHILSVARSSVAKLYLPFPSLIFRLLAAQRPVDSLPPGVPSHSSVEPVFGPTDKPDHATVSGPSSLKLQRAIRHAIQIMQAVLTDM</sequence>
<dbReference type="AlphaFoldDB" id="A0A087GV30"/>
<feature type="compositionally biased region" description="Low complexity" evidence="1">
    <location>
        <begin position="51"/>
        <end position="74"/>
    </location>
</feature>
<dbReference type="Pfam" id="PF20167">
    <property type="entry name" value="Transposase_32"/>
    <property type="match status" value="1"/>
</dbReference>
<evidence type="ECO:0000313" key="3">
    <source>
        <dbReference type="EMBL" id="KFK33732.1"/>
    </source>
</evidence>